<dbReference type="AlphaFoldDB" id="A0A0F0GSN6"/>
<dbReference type="EMBL" id="JYJG01000172">
    <property type="protein sequence ID" value="KJK46320.1"/>
    <property type="molecule type" value="Genomic_DNA"/>
</dbReference>
<organism evidence="1 2">
    <name type="scientific">Lentzea aerocolonigenes</name>
    <name type="common">Lechevalieria aerocolonigenes</name>
    <name type="synonym">Saccharothrix aerocolonigenes</name>
    <dbReference type="NCBI Taxonomy" id="68170"/>
    <lineage>
        <taxon>Bacteria</taxon>
        <taxon>Bacillati</taxon>
        <taxon>Actinomycetota</taxon>
        <taxon>Actinomycetes</taxon>
        <taxon>Pseudonocardiales</taxon>
        <taxon>Pseudonocardiaceae</taxon>
        <taxon>Lentzea</taxon>
    </lineage>
</organism>
<evidence type="ECO:0000313" key="2">
    <source>
        <dbReference type="Proteomes" id="UP000033393"/>
    </source>
</evidence>
<reference evidence="1 2" key="1">
    <citation type="submission" date="2015-02" db="EMBL/GenBank/DDBJ databases">
        <authorList>
            <person name="Ju K.-S."/>
            <person name="Doroghazi J.R."/>
            <person name="Metcalf W."/>
        </authorList>
    </citation>
    <scope>NUCLEOTIDE SEQUENCE [LARGE SCALE GENOMIC DNA]</scope>
    <source>
        <strain evidence="1 2">NRRL B-16140</strain>
    </source>
</reference>
<name>A0A0F0GSN6_LENAE</name>
<sequence>MPCEHSAVFADYSNPTVDEVRAWAYSGEDEPSQDFDLLFAHLDFLPLLLELVSDQDCPVRTLMLEVLYCTFGHSKPEWGDPRLREAISVAGKSADPWLVTWAARATRVLEYPKRFDRSDWCSYQGYPATPTG</sequence>
<keyword evidence="2" id="KW-1185">Reference proteome</keyword>
<accession>A0A0F0GSN6</accession>
<evidence type="ECO:0000313" key="1">
    <source>
        <dbReference type="EMBL" id="KJK46320.1"/>
    </source>
</evidence>
<comment type="caution">
    <text evidence="1">The sequence shown here is derived from an EMBL/GenBank/DDBJ whole genome shotgun (WGS) entry which is preliminary data.</text>
</comment>
<protein>
    <submittedName>
        <fullName evidence="1">Uncharacterized protein</fullName>
    </submittedName>
</protein>
<dbReference type="Proteomes" id="UP000033393">
    <property type="component" value="Unassembled WGS sequence"/>
</dbReference>
<gene>
    <name evidence="1" type="ORF">UK23_23630</name>
</gene>
<proteinExistence type="predicted"/>
<dbReference type="PATRIC" id="fig|68170.10.peg.5969"/>